<dbReference type="PANTHER" id="PTHR10039">
    <property type="entry name" value="AMELOGENIN"/>
    <property type="match status" value="1"/>
</dbReference>
<keyword evidence="5" id="KW-1185">Reference proteome</keyword>
<protein>
    <submittedName>
        <fullName evidence="4">NACHT domain-containing protein</fullName>
    </submittedName>
</protein>
<evidence type="ECO:0000313" key="5">
    <source>
        <dbReference type="Proteomes" id="UP000623467"/>
    </source>
</evidence>
<dbReference type="OrthoDB" id="4760524at2759"/>
<feature type="compositionally biased region" description="Acidic residues" evidence="2">
    <location>
        <begin position="697"/>
        <end position="708"/>
    </location>
</feature>
<comment type="caution">
    <text evidence="4">The sequence shown here is derived from an EMBL/GenBank/DDBJ whole genome shotgun (WGS) entry which is preliminary data.</text>
</comment>
<feature type="compositionally biased region" description="Basic and acidic residues" evidence="2">
    <location>
        <begin position="730"/>
        <end position="744"/>
    </location>
</feature>
<evidence type="ECO:0000256" key="2">
    <source>
        <dbReference type="SAM" id="MobiDB-lite"/>
    </source>
</evidence>
<dbReference type="AlphaFoldDB" id="A0A8H7DEQ2"/>
<dbReference type="EMBL" id="JACAZH010000003">
    <property type="protein sequence ID" value="KAF7372714.1"/>
    <property type="molecule type" value="Genomic_DNA"/>
</dbReference>
<feature type="region of interest" description="Disordered" evidence="2">
    <location>
        <begin position="690"/>
        <end position="755"/>
    </location>
</feature>
<feature type="domain" description="Nephrocystin 3-like N-terminal" evidence="3">
    <location>
        <begin position="47"/>
        <end position="188"/>
    </location>
</feature>
<dbReference type="Pfam" id="PF24883">
    <property type="entry name" value="NPHP3_N"/>
    <property type="match status" value="1"/>
</dbReference>
<dbReference type="InterPro" id="IPR027417">
    <property type="entry name" value="P-loop_NTPase"/>
</dbReference>
<evidence type="ECO:0000259" key="3">
    <source>
        <dbReference type="Pfam" id="PF24883"/>
    </source>
</evidence>
<name>A0A8H7DEQ2_9AGAR</name>
<evidence type="ECO:0000313" key="4">
    <source>
        <dbReference type="EMBL" id="KAF7372714.1"/>
    </source>
</evidence>
<dbReference type="Gene3D" id="3.40.50.300">
    <property type="entry name" value="P-loop containing nucleotide triphosphate hydrolases"/>
    <property type="match status" value="1"/>
</dbReference>
<feature type="region of interest" description="Disordered" evidence="2">
    <location>
        <begin position="486"/>
        <end position="544"/>
    </location>
</feature>
<gene>
    <name evidence="4" type="ORF">MSAN_00476700</name>
</gene>
<sequence length="770" mass="85824">MRSPWRQYTTRRKATRNPDVIQKRACKCWRICANGYWKKMRSTASSGCMAPRGAGKSAIMQTLAGQLQDAGRLGGSFFFKRNHATRRNAKTLFATVAYQLACNIEWLRTPISQIVEKDPSVVVQSIATQMKTLISDPCRGHRDRDCVPILIDGLDECDGQATQTEILRTICDSSSNHANPLRFVIASRPEPHIREMFDSPSYVGICRLFNVEQSFDDVRKYLHDEFSRIHREHSTMTTIPLPWPSPDVLERLVWKSSGHFIYAATIIRFIDDEYYRPTERLATVLGDSQGSEAAFDALDQLYMAILCSSPSQSELVPILCAIVNFDLNIWTIDLVLEYADKETRLLLRGLHSLLNIPPDDGEPISLHHASFSDFLDNPGRSLNFCVGTLDRRMDLARSLLTLCARQHQTEWLRLSGPRSLQHKLIPFITSLPPSAELCSLIGDMNPDYISDLESYQQRMVSWLRQVPSAPHDLLKVWEDLAHVPSTERHDGGSANDLPSLSSASVVSDDPKSSPDAMQHSGDAGSDRSPSFLEEESPQSTTFRPNMITQAEPVPSSSEPQISTFVVFMPDSALHANDPTAVCREDAKFLEEIVTDGGHFCSIHRSVEAENWVERNYDSTLLKSLRAIGLGGPIATMLSAGIPALAIFGSILESRVFDVAQTLSHESGLPVMIRPPTDNPVTIFSQLTGFDVMPTAEPENDSETDDESEFDGRSSESASSVNDSNDEDDPRTDVFRPRGGATREDTADEILPKGYQTTKLRVAPYKHQLAH</sequence>
<dbReference type="SUPFAM" id="SSF52540">
    <property type="entry name" value="P-loop containing nucleoside triphosphate hydrolases"/>
    <property type="match status" value="1"/>
</dbReference>
<accession>A0A8H7DEQ2</accession>
<evidence type="ECO:0000256" key="1">
    <source>
        <dbReference type="ARBA" id="ARBA00022737"/>
    </source>
</evidence>
<organism evidence="4 5">
    <name type="scientific">Mycena sanguinolenta</name>
    <dbReference type="NCBI Taxonomy" id="230812"/>
    <lineage>
        <taxon>Eukaryota</taxon>
        <taxon>Fungi</taxon>
        <taxon>Dikarya</taxon>
        <taxon>Basidiomycota</taxon>
        <taxon>Agaricomycotina</taxon>
        <taxon>Agaricomycetes</taxon>
        <taxon>Agaricomycetidae</taxon>
        <taxon>Agaricales</taxon>
        <taxon>Marasmiineae</taxon>
        <taxon>Mycenaceae</taxon>
        <taxon>Mycena</taxon>
    </lineage>
</organism>
<reference evidence="4" key="1">
    <citation type="submission" date="2020-05" db="EMBL/GenBank/DDBJ databases">
        <title>Mycena genomes resolve the evolution of fungal bioluminescence.</title>
        <authorList>
            <person name="Tsai I.J."/>
        </authorList>
    </citation>
    <scope>NUCLEOTIDE SEQUENCE</scope>
    <source>
        <strain evidence="4">160909Yilan</strain>
    </source>
</reference>
<dbReference type="Proteomes" id="UP000623467">
    <property type="component" value="Unassembled WGS sequence"/>
</dbReference>
<dbReference type="PANTHER" id="PTHR10039:SF14">
    <property type="entry name" value="NACHT DOMAIN-CONTAINING PROTEIN"/>
    <property type="match status" value="1"/>
</dbReference>
<dbReference type="InterPro" id="IPR056884">
    <property type="entry name" value="NPHP3-like_N"/>
</dbReference>
<proteinExistence type="predicted"/>
<keyword evidence="1" id="KW-0677">Repeat</keyword>